<gene>
    <name evidence="2" type="ORF">L227DRAFT_437480</name>
</gene>
<protein>
    <submittedName>
        <fullName evidence="2">Uncharacterized protein</fullName>
    </submittedName>
</protein>
<organism evidence="2 3">
    <name type="scientific">Lentinus tigrinus ALCF2SS1-6</name>
    <dbReference type="NCBI Taxonomy" id="1328759"/>
    <lineage>
        <taxon>Eukaryota</taxon>
        <taxon>Fungi</taxon>
        <taxon>Dikarya</taxon>
        <taxon>Basidiomycota</taxon>
        <taxon>Agaricomycotina</taxon>
        <taxon>Agaricomycetes</taxon>
        <taxon>Polyporales</taxon>
        <taxon>Polyporaceae</taxon>
        <taxon>Lentinus</taxon>
    </lineage>
</organism>
<reference evidence="2" key="1">
    <citation type="journal article" date="2018" name="Genome Biol. Evol.">
        <title>Genomics and development of Lentinus tigrinus, a white-rot wood-decaying mushroom with dimorphic fruiting bodies.</title>
        <authorList>
            <person name="Wu B."/>
            <person name="Xu Z."/>
            <person name="Knudson A."/>
            <person name="Carlson A."/>
            <person name="Chen N."/>
            <person name="Kovaka S."/>
            <person name="LaButti K."/>
            <person name="Lipzen A."/>
            <person name="Pennachio C."/>
            <person name="Riley R."/>
            <person name="Schakwitz W."/>
            <person name="Umezawa K."/>
            <person name="Ohm R.A."/>
            <person name="Grigoriev I.V."/>
            <person name="Nagy L.G."/>
            <person name="Gibbons J."/>
            <person name="Hibbett D."/>
        </authorList>
    </citation>
    <scope>NUCLEOTIDE SEQUENCE [LARGE SCALE GENOMIC DNA]</scope>
    <source>
        <strain evidence="2">ALCF2SS1-6</strain>
    </source>
</reference>
<evidence type="ECO:0000313" key="2">
    <source>
        <dbReference type="EMBL" id="RPD62814.1"/>
    </source>
</evidence>
<proteinExistence type="predicted"/>
<dbReference type="Proteomes" id="UP000313359">
    <property type="component" value="Unassembled WGS sequence"/>
</dbReference>
<keyword evidence="3" id="KW-1185">Reference proteome</keyword>
<dbReference type="EMBL" id="ML122258">
    <property type="protein sequence ID" value="RPD62814.1"/>
    <property type="molecule type" value="Genomic_DNA"/>
</dbReference>
<evidence type="ECO:0000256" key="1">
    <source>
        <dbReference type="SAM" id="MobiDB-lite"/>
    </source>
</evidence>
<dbReference type="AlphaFoldDB" id="A0A5C2SHT7"/>
<accession>A0A5C2SHT7</accession>
<sequence>MAILPRSAQGLSEHQPAASASSSQQGSESGQANNLLTDPQVKGEAPEAAASPQATGATGVSRIRPGNPRSLEMVEPTSIAEFNGCVRAPARIRLRARGEGAEGRGVLGNREHQEIASDQGGFSNGRRFLVVAMSDSEGDWRLNLVVCGIVTPRFPMACAQSLRGRGGSKASGISTRGGSLGMLGSRTRPGGVHWIMAWTDAIEGARLDQRIRGS</sequence>
<feature type="compositionally biased region" description="Low complexity" evidence="1">
    <location>
        <begin position="12"/>
        <end position="32"/>
    </location>
</feature>
<evidence type="ECO:0000313" key="3">
    <source>
        <dbReference type="Proteomes" id="UP000313359"/>
    </source>
</evidence>
<name>A0A5C2SHT7_9APHY</name>
<feature type="region of interest" description="Disordered" evidence="1">
    <location>
        <begin position="1"/>
        <end position="70"/>
    </location>
</feature>